<dbReference type="AlphaFoldDB" id="A0A150QLX3"/>
<reference evidence="6 7" key="1">
    <citation type="submission" date="2014-02" db="EMBL/GenBank/DDBJ databases">
        <title>The small core and large imbalanced accessory genome model reveals a collaborative survival strategy of Sorangium cellulosum strains in nature.</title>
        <authorList>
            <person name="Han K."/>
            <person name="Peng R."/>
            <person name="Blom J."/>
            <person name="Li Y.-Z."/>
        </authorList>
    </citation>
    <scope>NUCLEOTIDE SEQUENCE [LARGE SCALE GENOMIC DNA]</scope>
    <source>
        <strain evidence="6 7">So0008-312</strain>
    </source>
</reference>
<dbReference type="SUPFAM" id="SSF56801">
    <property type="entry name" value="Acetyl-CoA synthetase-like"/>
    <property type="match status" value="1"/>
</dbReference>
<comment type="caution">
    <text evidence="6">The sequence shown here is derived from an EMBL/GenBank/DDBJ whole genome shotgun (WGS) entry which is preliminary data.</text>
</comment>
<evidence type="ECO:0000259" key="5">
    <source>
        <dbReference type="Pfam" id="PF00501"/>
    </source>
</evidence>
<proteinExistence type="predicted"/>
<organism evidence="6 7">
    <name type="scientific">Sorangium cellulosum</name>
    <name type="common">Polyangium cellulosum</name>
    <dbReference type="NCBI Taxonomy" id="56"/>
    <lineage>
        <taxon>Bacteria</taxon>
        <taxon>Pseudomonadati</taxon>
        <taxon>Myxococcota</taxon>
        <taxon>Polyangia</taxon>
        <taxon>Polyangiales</taxon>
        <taxon>Polyangiaceae</taxon>
        <taxon>Sorangium</taxon>
    </lineage>
</organism>
<dbReference type="InterPro" id="IPR000873">
    <property type="entry name" value="AMP-dep_synth/lig_dom"/>
</dbReference>
<evidence type="ECO:0000313" key="7">
    <source>
        <dbReference type="Proteomes" id="UP000075260"/>
    </source>
</evidence>
<gene>
    <name evidence="6" type="ORF">BE15_07815</name>
</gene>
<evidence type="ECO:0000256" key="1">
    <source>
        <dbReference type="ARBA" id="ARBA00022598"/>
    </source>
</evidence>
<dbReference type="GO" id="GO:0016020">
    <property type="term" value="C:membrane"/>
    <property type="evidence" value="ECO:0007669"/>
    <property type="project" value="TreeGrafter"/>
</dbReference>
<comment type="catalytic activity">
    <reaction evidence="4">
        <text>a long-chain fatty acid + ATP + CoA = a long-chain fatty acyl-CoA + AMP + diphosphate</text>
        <dbReference type="Rhea" id="RHEA:15421"/>
        <dbReference type="ChEBI" id="CHEBI:30616"/>
        <dbReference type="ChEBI" id="CHEBI:33019"/>
        <dbReference type="ChEBI" id="CHEBI:57287"/>
        <dbReference type="ChEBI" id="CHEBI:57560"/>
        <dbReference type="ChEBI" id="CHEBI:83139"/>
        <dbReference type="ChEBI" id="CHEBI:456215"/>
        <dbReference type="EC" id="6.2.1.3"/>
    </reaction>
    <physiologicalReaction direction="left-to-right" evidence="4">
        <dbReference type="Rhea" id="RHEA:15422"/>
    </physiologicalReaction>
</comment>
<dbReference type="Pfam" id="PF23562">
    <property type="entry name" value="AMP-binding_C_3"/>
    <property type="match status" value="1"/>
</dbReference>
<accession>A0A150QLX3</accession>
<keyword evidence="1 6" id="KW-0436">Ligase</keyword>
<dbReference type="GO" id="GO:0004467">
    <property type="term" value="F:long-chain fatty acid-CoA ligase activity"/>
    <property type="evidence" value="ECO:0007669"/>
    <property type="project" value="UniProtKB-EC"/>
</dbReference>
<dbReference type="InterPro" id="IPR042099">
    <property type="entry name" value="ANL_N_sf"/>
</dbReference>
<dbReference type="Gene3D" id="3.30.300.30">
    <property type="match status" value="1"/>
</dbReference>
<dbReference type="Proteomes" id="UP000075260">
    <property type="component" value="Unassembled WGS sequence"/>
</dbReference>
<dbReference type="PANTHER" id="PTHR43272">
    <property type="entry name" value="LONG-CHAIN-FATTY-ACID--COA LIGASE"/>
    <property type="match status" value="1"/>
</dbReference>
<sequence>MPCDSIPRRLLGQAKVRPEAPAHYVKEGGFWRMTSFREYASEVRRAAGSLIALGVEPGATVSLLGFNRPEWVVLHVACMAVGGAPAGVYTTCSPEEVRHIVHHAASKVVLVENRRQLEKVLSQWDRLPQLEWAVLMRGAEPGGDPRVLSWDEFLARGSRVSDEQIEQRLDALEPRGLATLIYTSGTVGPPKGVMLSHENLTSVADVSARIIPLSPWDVTLSYLPLSHIAEQMFTIHLPASVGMAVYFAESMDALADNLKEARPTAFFGVPRVWEKMMAGVGAKLSAAKGLQKITLEQARRVALQHAQLRARGEPPGPLLAAQHRLFDKLVYAKVKAALGLDRAHVCSTGAAPIAKEVLEFFASIDVLITEVYGQSEVTGPTSYNVQGRTKLGSVGPVVPGVDVRIADDGEILVKGPNVFLGYYKDPEATAQALVDGWLRSGDLGSFDEEGFLHITGRKKEILITAGGKNVSPRNIEEALKRHDLIAEAVVIGDGRRFLSALVVLDPDAAKRVAAERGLSGELSHEAAAIRESVQRAVDEVNGQLGQVETIKKFTILPRGFTIEDGELTPTLKIKRRNVNQNFAREIEAMYVE</sequence>
<feature type="domain" description="AMP-dependent synthetase/ligase" evidence="5">
    <location>
        <begin position="13"/>
        <end position="423"/>
    </location>
</feature>
<dbReference type="PANTHER" id="PTHR43272:SF32">
    <property type="entry name" value="AMP-DEPENDENT SYNTHETASE_LIGASE DOMAIN-CONTAINING PROTEIN"/>
    <property type="match status" value="1"/>
</dbReference>
<keyword evidence="2" id="KW-0276">Fatty acid metabolism</keyword>
<dbReference type="Pfam" id="PF00501">
    <property type="entry name" value="AMP-binding"/>
    <property type="match status" value="1"/>
</dbReference>
<evidence type="ECO:0000313" key="6">
    <source>
        <dbReference type="EMBL" id="KYF68954.1"/>
    </source>
</evidence>
<keyword evidence="3" id="KW-0443">Lipid metabolism</keyword>
<evidence type="ECO:0000256" key="4">
    <source>
        <dbReference type="ARBA" id="ARBA00024484"/>
    </source>
</evidence>
<dbReference type="OrthoDB" id="9803968at2"/>
<dbReference type="InterPro" id="IPR045851">
    <property type="entry name" value="AMP-bd_C_sf"/>
</dbReference>
<evidence type="ECO:0000256" key="2">
    <source>
        <dbReference type="ARBA" id="ARBA00022832"/>
    </source>
</evidence>
<protein>
    <submittedName>
        <fullName evidence="6">Long-chain fatty acid--CoA ligase</fullName>
    </submittedName>
</protein>
<dbReference type="EMBL" id="JEMA01000514">
    <property type="protein sequence ID" value="KYF68954.1"/>
    <property type="molecule type" value="Genomic_DNA"/>
</dbReference>
<evidence type="ECO:0000256" key="3">
    <source>
        <dbReference type="ARBA" id="ARBA00023098"/>
    </source>
</evidence>
<dbReference type="Gene3D" id="3.40.50.12780">
    <property type="entry name" value="N-terminal domain of ligase-like"/>
    <property type="match status" value="2"/>
</dbReference>
<name>A0A150QLX3_SORCE</name>
<dbReference type="RefSeq" id="WP_061608764.1">
    <property type="nucleotide sequence ID" value="NZ_JEMA01000514.1"/>
</dbReference>